<keyword evidence="3 5" id="KW-0133">Cell shape</keyword>
<dbReference type="EMBL" id="AEWV01000046">
    <property type="protein sequence ID" value="EGC16172.1"/>
    <property type="molecule type" value="Genomic_DNA"/>
</dbReference>
<dbReference type="HOGENOM" id="CLU_042663_2_0_4"/>
<evidence type="ECO:0000256" key="3">
    <source>
        <dbReference type="ARBA" id="ARBA00022960"/>
    </source>
</evidence>
<dbReference type="InterPro" id="IPR042177">
    <property type="entry name" value="Cell/Rod_1"/>
</dbReference>
<dbReference type="InterPro" id="IPR007221">
    <property type="entry name" value="MreC"/>
</dbReference>
<name>F0F310_9NEIS</name>
<accession>F0F310</accession>
<reference evidence="7 8" key="1">
    <citation type="submission" date="2011-01" db="EMBL/GenBank/DDBJ databases">
        <authorList>
            <person name="Muzny D."/>
            <person name="Qin X."/>
            <person name="Deng J."/>
            <person name="Jiang H."/>
            <person name="Liu Y."/>
            <person name="Qu J."/>
            <person name="Song X.-Z."/>
            <person name="Zhang L."/>
            <person name="Thornton R."/>
            <person name="Coyle M."/>
            <person name="Francisco L."/>
            <person name="Jackson L."/>
            <person name="Javaid M."/>
            <person name="Korchina V."/>
            <person name="Kovar C."/>
            <person name="Mata R."/>
            <person name="Mathew T."/>
            <person name="Ngo R."/>
            <person name="Nguyen L."/>
            <person name="Nguyen N."/>
            <person name="Okwuonu G."/>
            <person name="Ongeri F."/>
            <person name="Pham C."/>
            <person name="Simmons D."/>
            <person name="Wilczek-Boney K."/>
            <person name="Hale W."/>
            <person name="Jakkamsetti A."/>
            <person name="Pham P."/>
            <person name="Ruth R."/>
            <person name="San Lucas F."/>
            <person name="Warren J."/>
            <person name="Zhang J."/>
            <person name="Zhao Z."/>
            <person name="Zhou C."/>
            <person name="Zhu D."/>
            <person name="Lee S."/>
            <person name="Bess C."/>
            <person name="Blankenburg K."/>
            <person name="Forbes L."/>
            <person name="Fu Q."/>
            <person name="Gubbala S."/>
            <person name="Hirani K."/>
            <person name="Jayaseelan J.C."/>
            <person name="Lara F."/>
            <person name="Munidasa M."/>
            <person name="Palculict T."/>
            <person name="Patil S."/>
            <person name="Pu L.-L."/>
            <person name="Saada N."/>
            <person name="Tang L."/>
            <person name="Weissenberger G."/>
            <person name="Zhu Y."/>
            <person name="Hemphill L."/>
            <person name="Shang Y."/>
            <person name="Youmans B."/>
            <person name="Ayvaz T."/>
            <person name="Ross M."/>
            <person name="Santibanez J."/>
            <person name="Aqrawi P."/>
            <person name="Gross S."/>
            <person name="Joshi V."/>
            <person name="Fowler G."/>
            <person name="Nazareth L."/>
            <person name="Reid J."/>
            <person name="Worley K."/>
            <person name="Petrosino J."/>
            <person name="Highlander S."/>
            <person name="Gibbs R."/>
        </authorList>
    </citation>
    <scope>NUCLEOTIDE SEQUENCE [LARGE SCALE GENOMIC DNA]</scope>
    <source>
        <strain evidence="7 8">ATCC 33394</strain>
    </source>
</reference>
<evidence type="ECO:0000259" key="6">
    <source>
        <dbReference type="Pfam" id="PF04085"/>
    </source>
</evidence>
<keyword evidence="8" id="KW-1185">Reference proteome</keyword>
<sequence length="286" mass="31134">MSDSLSFTKSGISSTNKFILLSLVSVALLVLDSRYAAVQTAKRYIATALYPLQWVANQPMEWYEYGSALMHSQNYLLSENQRLTKENMQLKIQTRQAEVQLRELADVKALLTLKQQGLSEAVAAEVISNGKEPIGGRMIINKGSTHNIREGDAVVDDAGLIGQVLQVHPLTAEISPITDSSLTIPVMVARTGVRSLVYGGSGELTLRYFPTDADLQPNDLLVTSGLDSIYPAGIPVARVQHTSRNAGTPFYRTKLESMAALHRSKIVLVVPQQKVQAASEPTTATP</sequence>
<comment type="caution">
    <text evidence="7">The sequence shown here is derived from an EMBL/GenBank/DDBJ whole genome shotgun (WGS) entry which is preliminary data.</text>
</comment>
<dbReference type="PANTHER" id="PTHR34138:SF1">
    <property type="entry name" value="CELL SHAPE-DETERMINING PROTEIN MREC"/>
    <property type="match status" value="1"/>
</dbReference>
<evidence type="ECO:0000256" key="1">
    <source>
        <dbReference type="ARBA" id="ARBA00009369"/>
    </source>
</evidence>
<comment type="function">
    <text evidence="5">Involved in formation and maintenance of cell shape.</text>
</comment>
<dbReference type="Pfam" id="PF04085">
    <property type="entry name" value="MreC"/>
    <property type="match status" value="1"/>
</dbReference>
<dbReference type="InterPro" id="IPR042175">
    <property type="entry name" value="Cell/Rod_MreC_2"/>
</dbReference>
<evidence type="ECO:0000256" key="2">
    <source>
        <dbReference type="ARBA" id="ARBA00013855"/>
    </source>
</evidence>
<dbReference type="NCBIfam" id="TIGR00219">
    <property type="entry name" value="mreC"/>
    <property type="match status" value="1"/>
</dbReference>
<evidence type="ECO:0000256" key="5">
    <source>
        <dbReference type="PIRNR" id="PIRNR038471"/>
    </source>
</evidence>
<dbReference type="GO" id="GO:0005886">
    <property type="term" value="C:plasma membrane"/>
    <property type="evidence" value="ECO:0007669"/>
    <property type="project" value="TreeGrafter"/>
</dbReference>
<feature type="domain" description="Rod shape-determining protein MreC beta-barrel core" evidence="6">
    <location>
        <begin position="126"/>
        <end position="270"/>
    </location>
</feature>
<comment type="similarity">
    <text evidence="1 5">Belongs to the MreC family.</text>
</comment>
<evidence type="ECO:0000256" key="4">
    <source>
        <dbReference type="ARBA" id="ARBA00032089"/>
    </source>
</evidence>
<dbReference type="PANTHER" id="PTHR34138">
    <property type="entry name" value="CELL SHAPE-DETERMINING PROTEIN MREC"/>
    <property type="match status" value="1"/>
</dbReference>
<evidence type="ECO:0000313" key="7">
    <source>
        <dbReference type="EMBL" id="EGC16172.1"/>
    </source>
</evidence>
<dbReference type="Gene3D" id="2.40.10.350">
    <property type="entry name" value="Rod shape-determining protein MreC, domain 2"/>
    <property type="match status" value="1"/>
</dbReference>
<dbReference type="Proteomes" id="UP000004088">
    <property type="component" value="Unassembled WGS sequence"/>
</dbReference>
<dbReference type="RefSeq" id="WP_003784833.1">
    <property type="nucleotide sequence ID" value="NZ_GL870929.1"/>
</dbReference>
<dbReference type="InterPro" id="IPR055342">
    <property type="entry name" value="MreC_beta-barrel_core"/>
</dbReference>
<gene>
    <name evidence="7" type="primary">mreC</name>
    <name evidence="7" type="ORF">HMPREF9098_2495</name>
</gene>
<dbReference type="Gene3D" id="2.40.10.340">
    <property type="entry name" value="Rod shape-determining protein MreC, domain 1"/>
    <property type="match status" value="1"/>
</dbReference>
<dbReference type="PIRSF" id="PIRSF038471">
    <property type="entry name" value="MreC"/>
    <property type="match status" value="1"/>
</dbReference>
<dbReference type="GO" id="GO:0008360">
    <property type="term" value="P:regulation of cell shape"/>
    <property type="evidence" value="ECO:0007669"/>
    <property type="project" value="UniProtKB-KW"/>
</dbReference>
<dbReference type="STRING" id="888741.HMPREF9098_2495"/>
<proteinExistence type="inferred from homology"/>
<dbReference type="AlphaFoldDB" id="F0F310"/>
<evidence type="ECO:0000313" key="8">
    <source>
        <dbReference type="Proteomes" id="UP000004088"/>
    </source>
</evidence>
<organism evidence="7 8">
    <name type="scientific">Kingella denitrificans ATCC 33394</name>
    <dbReference type="NCBI Taxonomy" id="888741"/>
    <lineage>
        <taxon>Bacteria</taxon>
        <taxon>Pseudomonadati</taxon>
        <taxon>Pseudomonadota</taxon>
        <taxon>Betaproteobacteria</taxon>
        <taxon>Neisseriales</taxon>
        <taxon>Neisseriaceae</taxon>
        <taxon>Kingella</taxon>
    </lineage>
</organism>
<protein>
    <recommendedName>
        <fullName evidence="2 5">Cell shape-determining protein MreC</fullName>
    </recommendedName>
    <alternativeName>
        <fullName evidence="4 5">Cell shape protein MreC</fullName>
    </alternativeName>
</protein>